<dbReference type="Gene3D" id="3.40.390.10">
    <property type="entry name" value="Collagenase (Catalytic Domain)"/>
    <property type="match status" value="1"/>
</dbReference>
<organism evidence="4 5">
    <name type="scientific">Callosobruchus maculatus</name>
    <name type="common">Southern cowpea weevil</name>
    <name type="synonym">Pulse bruchid</name>
    <dbReference type="NCBI Taxonomy" id="64391"/>
    <lineage>
        <taxon>Eukaryota</taxon>
        <taxon>Metazoa</taxon>
        <taxon>Ecdysozoa</taxon>
        <taxon>Arthropoda</taxon>
        <taxon>Hexapoda</taxon>
        <taxon>Insecta</taxon>
        <taxon>Pterygota</taxon>
        <taxon>Neoptera</taxon>
        <taxon>Endopterygota</taxon>
        <taxon>Coleoptera</taxon>
        <taxon>Polyphaga</taxon>
        <taxon>Cucujiformia</taxon>
        <taxon>Chrysomeloidea</taxon>
        <taxon>Chrysomelidae</taxon>
        <taxon>Bruchinae</taxon>
        <taxon>Bruchini</taxon>
        <taxon>Callosobruchus</taxon>
    </lineage>
</organism>
<reference evidence="4 5" key="1">
    <citation type="submission" date="2019-01" db="EMBL/GenBank/DDBJ databases">
        <authorList>
            <person name="Sayadi A."/>
        </authorList>
    </citation>
    <scope>NUCLEOTIDE SEQUENCE [LARGE SCALE GENOMIC DNA]</scope>
</reference>
<dbReference type="Gene3D" id="1.10.1380.10">
    <property type="entry name" value="Neutral endopeptidase , domain2"/>
    <property type="match status" value="1"/>
</dbReference>
<evidence type="ECO:0000313" key="5">
    <source>
        <dbReference type="Proteomes" id="UP000410492"/>
    </source>
</evidence>
<dbReference type="GO" id="GO:0004222">
    <property type="term" value="F:metalloendopeptidase activity"/>
    <property type="evidence" value="ECO:0007669"/>
    <property type="project" value="InterPro"/>
</dbReference>
<name>A0A653BEY2_CALMS</name>
<keyword evidence="5" id="KW-1185">Reference proteome</keyword>
<gene>
    <name evidence="4" type="ORF">CALMAC_LOCUS425</name>
</gene>
<dbReference type="PROSITE" id="PS51885">
    <property type="entry name" value="NEPRILYSIN"/>
    <property type="match status" value="1"/>
</dbReference>
<dbReference type="PANTHER" id="PTHR11733">
    <property type="entry name" value="ZINC METALLOPROTEASE FAMILY M13 NEPRILYSIN-RELATED"/>
    <property type="match status" value="1"/>
</dbReference>
<dbReference type="Proteomes" id="UP000410492">
    <property type="component" value="Unassembled WGS sequence"/>
</dbReference>
<protein>
    <recommendedName>
        <fullName evidence="3">Peptidase M13 N-terminal domain-containing protein</fullName>
    </recommendedName>
</protein>
<evidence type="ECO:0000256" key="2">
    <source>
        <dbReference type="ARBA" id="ARBA00007357"/>
    </source>
</evidence>
<feature type="non-terminal residue" evidence="4">
    <location>
        <position position="186"/>
    </location>
</feature>
<comment type="subcellular location">
    <subcellularLocation>
        <location evidence="1">Cell membrane</location>
        <topology evidence="1">Single-pass type II membrane protein</topology>
    </subcellularLocation>
</comment>
<dbReference type="GO" id="GO:0016485">
    <property type="term" value="P:protein processing"/>
    <property type="evidence" value="ECO:0007669"/>
    <property type="project" value="TreeGrafter"/>
</dbReference>
<dbReference type="InterPro" id="IPR042089">
    <property type="entry name" value="Peptidase_M13_dom_2"/>
</dbReference>
<dbReference type="AlphaFoldDB" id="A0A653BEY2"/>
<dbReference type="Pfam" id="PF05649">
    <property type="entry name" value="Peptidase_M13_N"/>
    <property type="match status" value="1"/>
</dbReference>
<proteinExistence type="inferred from homology"/>
<feature type="domain" description="Peptidase M13 N-terminal" evidence="3">
    <location>
        <begin position="31"/>
        <end position="176"/>
    </location>
</feature>
<dbReference type="EMBL" id="CAACVG010000450">
    <property type="protein sequence ID" value="VEN34128.1"/>
    <property type="molecule type" value="Genomic_DNA"/>
</dbReference>
<dbReference type="InterPro" id="IPR008753">
    <property type="entry name" value="Peptidase_M13_N"/>
</dbReference>
<dbReference type="InterPro" id="IPR024079">
    <property type="entry name" value="MetalloPept_cat_dom_sf"/>
</dbReference>
<dbReference type="PANTHER" id="PTHR11733:SF133">
    <property type="entry name" value="PHOSPHATE-REGULATING NEUTRAL ENDOPEPTIDASE PHEX"/>
    <property type="match status" value="1"/>
</dbReference>
<comment type="similarity">
    <text evidence="2">Belongs to the peptidase M13 family.</text>
</comment>
<evidence type="ECO:0000259" key="3">
    <source>
        <dbReference type="Pfam" id="PF05649"/>
    </source>
</evidence>
<dbReference type="SUPFAM" id="SSF55486">
    <property type="entry name" value="Metalloproteases ('zincins'), catalytic domain"/>
    <property type="match status" value="1"/>
</dbReference>
<evidence type="ECO:0000313" key="4">
    <source>
        <dbReference type="EMBL" id="VEN34128.1"/>
    </source>
</evidence>
<sequence length="186" mass="21268">MARRKPQLCTSDECLRTASNLRYSLDLTVDPCENFYEYVCGNWGSEHPNHGWWSTFSSFTTITERVALASLNVLTSEAQATQPDALRKAKDFYDSCIDQDTADQLGLTTMYPYLKRSNLPLVPNYITLGGQERDDYTFDWLKTETRIKQIFMMDVFIGIEVGANIYNGTENVIYIGVIFQTCPLPR</sequence>
<accession>A0A653BEY2</accession>
<dbReference type="GO" id="GO:0005886">
    <property type="term" value="C:plasma membrane"/>
    <property type="evidence" value="ECO:0007669"/>
    <property type="project" value="UniProtKB-SubCell"/>
</dbReference>
<dbReference type="InterPro" id="IPR000718">
    <property type="entry name" value="Peptidase_M13"/>
</dbReference>
<evidence type="ECO:0000256" key="1">
    <source>
        <dbReference type="ARBA" id="ARBA00004401"/>
    </source>
</evidence>
<dbReference type="OrthoDB" id="6475849at2759"/>